<feature type="transmembrane region" description="Helical" evidence="1">
    <location>
        <begin position="44"/>
        <end position="65"/>
    </location>
</feature>
<proteinExistence type="predicted"/>
<keyword evidence="1" id="KW-0472">Membrane</keyword>
<accession>A0A366DVH3</accession>
<keyword evidence="1" id="KW-1133">Transmembrane helix</keyword>
<dbReference type="EMBL" id="QNRE01000002">
    <property type="protein sequence ID" value="RBO94082.1"/>
    <property type="molecule type" value="Genomic_DNA"/>
</dbReference>
<keyword evidence="3" id="KW-1185">Reference proteome</keyword>
<dbReference type="AlphaFoldDB" id="A0A366DVH3"/>
<evidence type="ECO:0000313" key="2">
    <source>
        <dbReference type="EMBL" id="RBO94082.1"/>
    </source>
</evidence>
<comment type="caution">
    <text evidence="2">The sequence shown here is derived from an EMBL/GenBank/DDBJ whole genome shotgun (WGS) entry which is preliminary data.</text>
</comment>
<feature type="transmembrane region" description="Helical" evidence="1">
    <location>
        <begin position="12"/>
        <end position="32"/>
    </location>
</feature>
<sequence length="102" mass="10089">MDGVQDVLAGVGIALTVFAAVAFVLAVSWRWRNPTVGGVRLDRILIDLGIGLAAVGIVASVAGLVPVRSPGGDDAGARCGAATTQAQQSAGECAWAGGGSTR</sequence>
<organism evidence="2 3">
    <name type="scientific">Nocardia puris</name>
    <dbReference type="NCBI Taxonomy" id="208602"/>
    <lineage>
        <taxon>Bacteria</taxon>
        <taxon>Bacillati</taxon>
        <taxon>Actinomycetota</taxon>
        <taxon>Actinomycetes</taxon>
        <taxon>Mycobacteriales</taxon>
        <taxon>Nocardiaceae</taxon>
        <taxon>Nocardia</taxon>
    </lineage>
</organism>
<gene>
    <name evidence="2" type="ORF">DFR74_102502</name>
</gene>
<keyword evidence="1" id="KW-0812">Transmembrane</keyword>
<protein>
    <submittedName>
        <fullName evidence="2">Uncharacterized protein</fullName>
    </submittedName>
</protein>
<dbReference type="RefSeq" id="WP_067501442.1">
    <property type="nucleotide sequence ID" value="NZ_CP107943.1"/>
</dbReference>
<dbReference type="STRING" id="1210090.GCA_001613185_00121"/>
<evidence type="ECO:0000313" key="3">
    <source>
        <dbReference type="Proteomes" id="UP000252586"/>
    </source>
</evidence>
<dbReference type="Proteomes" id="UP000252586">
    <property type="component" value="Unassembled WGS sequence"/>
</dbReference>
<reference evidence="2 3" key="1">
    <citation type="submission" date="2018-06" db="EMBL/GenBank/DDBJ databases">
        <title>Genomic Encyclopedia of Type Strains, Phase IV (KMG-IV): sequencing the most valuable type-strain genomes for metagenomic binning, comparative biology and taxonomic classification.</title>
        <authorList>
            <person name="Goeker M."/>
        </authorList>
    </citation>
    <scope>NUCLEOTIDE SEQUENCE [LARGE SCALE GENOMIC DNA]</scope>
    <source>
        <strain evidence="2 3">DSM 44599</strain>
    </source>
</reference>
<name>A0A366DVH3_9NOCA</name>
<evidence type="ECO:0000256" key="1">
    <source>
        <dbReference type="SAM" id="Phobius"/>
    </source>
</evidence>